<dbReference type="InterPro" id="IPR027417">
    <property type="entry name" value="P-loop_NTPase"/>
</dbReference>
<evidence type="ECO:0000256" key="6">
    <source>
        <dbReference type="ARBA" id="ARBA00023125"/>
    </source>
</evidence>
<accession>A0A5C6S5G5</accession>
<dbReference type="EMBL" id="VOOR01000002">
    <property type="protein sequence ID" value="TXB69517.1"/>
    <property type="molecule type" value="Genomic_DNA"/>
</dbReference>
<dbReference type="InterPro" id="IPR049163">
    <property type="entry name" value="Pif1-like_2B_dom"/>
</dbReference>
<dbReference type="OrthoDB" id="9763659at2"/>
<dbReference type="Gene3D" id="2.30.30.940">
    <property type="match status" value="1"/>
</dbReference>
<dbReference type="GO" id="GO:0006281">
    <property type="term" value="P:DNA repair"/>
    <property type="evidence" value="ECO:0007669"/>
    <property type="project" value="InterPro"/>
</dbReference>
<dbReference type="CDD" id="cd18809">
    <property type="entry name" value="SF1_C_RecD"/>
    <property type="match status" value="1"/>
</dbReference>
<dbReference type="SMART" id="SM00382">
    <property type="entry name" value="AAA"/>
    <property type="match status" value="1"/>
</dbReference>
<dbReference type="GO" id="GO:0003678">
    <property type="term" value="F:DNA helicase activity"/>
    <property type="evidence" value="ECO:0007669"/>
    <property type="project" value="InterPro"/>
</dbReference>
<protein>
    <submittedName>
        <fullName evidence="10">AAA family ATPase</fullName>
    </submittedName>
</protein>
<keyword evidence="4" id="KW-0347">Helicase</keyword>
<keyword evidence="3" id="KW-0378">Hydrolase</keyword>
<gene>
    <name evidence="10" type="ORF">FRY97_01525</name>
</gene>
<dbReference type="SUPFAM" id="SSF52540">
    <property type="entry name" value="P-loop containing nucleoside triphosphate hydrolases"/>
    <property type="match status" value="2"/>
</dbReference>
<evidence type="ECO:0000256" key="3">
    <source>
        <dbReference type="ARBA" id="ARBA00022801"/>
    </source>
</evidence>
<dbReference type="GO" id="GO:0000723">
    <property type="term" value="P:telomere maintenance"/>
    <property type="evidence" value="ECO:0007669"/>
    <property type="project" value="InterPro"/>
</dbReference>
<dbReference type="InterPro" id="IPR003593">
    <property type="entry name" value="AAA+_ATPase"/>
</dbReference>
<dbReference type="Proteomes" id="UP000321580">
    <property type="component" value="Unassembled WGS sequence"/>
</dbReference>
<keyword evidence="8" id="KW-0413">Isomerase</keyword>
<proteinExistence type="predicted"/>
<evidence type="ECO:0000259" key="9">
    <source>
        <dbReference type="SMART" id="SM00382"/>
    </source>
</evidence>
<dbReference type="InterPro" id="IPR010285">
    <property type="entry name" value="DNA_helicase_pif1-like_DEAD"/>
</dbReference>
<keyword evidence="5" id="KW-0067">ATP-binding</keyword>
<dbReference type="Pfam" id="PF05970">
    <property type="entry name" value="PIF1"/>
    <property type="match status" value="1"/>
</dbReference>
<feature type="domain" description="AAA+ ATPase" evidence="9">
    <location>
        <begin position="22"/>
        <end position="310"/>
    </location>
</feature>
<evidence type="ECO:0000256" key="1">
    <source>
        <dbReference type="ARBA" id="ARBA00022741"/>
    </source>
</evidence>
<evidence type="ECO:0000313" key="10">
    <source>
        <dbReference type="EMBL" id="TXB69517.1"/>
    </source>
</evidence>
<evidence type="ECO:0000256" key="4">
    <source>
        <dbReference type="ARBA" id="ARBA00022806"/>
    </source>
</evidence>
<dbReference type="PANTHER" id="PTHR47642:SF5">
    <property type="entry name" value="ATP-DEPENDENT DNA HELICASE"/>
    <property type="match status" value="1"/>
</dbReference>
<evidence type="ECO:0000256" key="5">
    <source>
        <dbReference type="ARBA" id="ARBA00022840"/>
    </source>
</evidence>
<dbReference type="Pfam" id="PF21530">
    <property type="entry name" value="Pif1_2B_dom"/>
    <property type="match status" value="1"/>
</dbReference>
<name>A0A5C6S5G5_9BACT</name>
<keyword evidence="7" id="KW-0234">DNA repair</keyword>
<keyword evidence="6" id="KW-0238">DNA-binding</keyword>
<sequence>MDKPPLELSRDFEQALHLIEDEGRNVFVTGRAGTGKSTLLQLFRRTTRKKVAVVAPTGIAALNVGGQTIHSFFGFPAKPLTKQELKKRRDRKLYKNLEVLVIDEISMVRADLLDNIDHFLRLNREVPAPFGGLQVVFFGDVFQLPPVVANDIEAMRFQLEYQSPYFFSAHVFDDPLFSMDMMELNKVYRQDNRNFLRLLEAVRLNRVDYDDLDDLNSRYLPQFEAEDYYITLSARNATVDRINDAELSRIPLEEQVYPAKISGQFNPRLYPADPLMKLKLGAQVMFVKNDPDRRFVNGTIGKIVGMGKDAVTVQVEGPDGSPQKIEASPVEWEILKYKPSEKDPSAIETEVLGTFAQLPLRLAWAITIHKSQGKTFDKVIIDMGRGAFEHGQTYVALSRCRSLGGIVLKQKLRHQDILTDQRVVEFYEAHFR</sequence>
<dbReference type="PANTHER" id="PTHR47642">
    <property type="entry name" value="ATP-DEPENDENT DNA HELICASE"/>
    <property type="match status" value="1"/>
</dbReference>
<comment type="caution">
    <text evidence="10">The sequence shown here is derived from an EMBL/GenBank/DDBJ whole genome shotgun (WGS) entry which is preliminary data.</text>
</comment>
<dbReference type="InterPro" id="IPR051055">
    <property type="entry name" value="PIF1_helicase"/>
</dbReference>
<evidence type="ECO:0000256" key="2">
    <source>
        <dbReference type="ARBA" id="ARBA00022763"/>
    </source>
</evidence>
<evidence type="ECO:0000256" key="7">
    <source>
        <dbReference type="ARBA" id="ARBA00023204"/>
    </source>
</evidence>
<dbReference type="Gene3D" id="3.40.50.300">
    <property type="entry name" value="P-loop containing nucleotide triphosphate hydrolases"/>
    <property type="match status" value="2"/>
</dbReference>
<evidence type="ECO:0000313" key="11">
    <source>
        <dbReference type="Proteomes" id="UP000321580"/>
    </source>
</evidence>
<keyword evidence="2" id="KW-0227">DNA damage</keyword>
<evidence type="ECO:0000256" key="8">
    <source>
        <dbReference type="ARBA" id="ARBA00023235"/>
    </source>
</evidence>
<reference evidence="10 11" key="1">
    <citation type="submission" date="2019-08" db="EMBL/GenBank/DDBJ databases">
        <title>Genome of Phaeodactylibacter luteus.</title>
        <authorList>
            <person name="Bowman J.P."/>
        </authorList>
    </citation>
    <scope>NUCLEOTIDE SEQUENCE [LARGE SCALE GENOMIC DNA]</scope>
    <source>
        <strain evidence="10 11">KCTC 42180</strain>
    </source>
</reference>
<dbReference type="RefSeq" id="WP_147165649.1">
    <property type="nucleotide sequence ID" value="NZ_VOOR01000002.1"/>
</dbReference>
<dbReference type="AlphaFoldDB" id="A0A5C6S5G5"/>
<keyword evidence="1" id="KW-0547">Nucleotide-binding</keyword>
<dbReference type="FunFam" id="3.40.50.300:FF:001498">
    <property type="entry name" value="ATP-dependent DNA helicase"/>
    <property type="match status" value="1"/>
</dbReference>
<keyword evidence="11" id="KW-1185">Reference proteome</keyword>
<organism evidence="10 11">
    <name type="scientific">Phaeodactylibacter luteus</name>
    <dbReference type="NCBI Taxonomy" id="1564516"/>
    <lineage>
        <taxon>Bacteria</taxon>
        <taxon>Pseudomonadati</taxon>
        <taxon>Bacteroidota</taxon>
        <taxon>Saprospiria</taxon>
        <taxon>Saprospirales</taxon>
        <taxon>Haliscomenobacteraceae</taxon>
        <taxon>Phaeodactylibacter</taxon>
    </lineage>
</organism>